<dbReference type="AlphaFoldDB" id="A0A1G2EG30"/>
<dbReference type="PANTHER" id="PTHR30308">
    <property type="entry name" value="TMRNA-BINDING COMPONENT OF TRANS-TRANSLATION TAGGING COMPLEX"/>
    <property type="match status" value="1"/>
</dbReference>
<dbReference type="Gene3D" id="2.40.280.10">
    <property type="match status" value="1"/>
</dbReference>
<gene>
    <name evidence="3" type="primary">smpB</name>
    <name evidence="4" type="ORF">A2896_02860</name>
</gene>
<evidence type="ECO:0000256" key="2">
    <source>
        <dbReference type="ARBA" id="ARBA00022884"/>
    </source>
</evidence>
<organism evidence="4 5">
    <name type="scientific">Candidatus Nealsonbacteria bacterium RIFCSPLOWO2_01_FULL_43_32</name>
    <dbReference type="NCBI Taxonomy" id="1801672"/>
    <lineage>
        <taxon>Bacteria</taxon>
        <taxon>Candidatus Nealsoniibacteriota</taxon>
    </lineage>
</organism>
<dbReference type="Pfam" id="PF01668">
    <property type="entry name" value="SmpB"/>
    <property type="match status" value="1"/>
</dbReference>
<dbReference type="EMBL" id="MHMH01000018">
    <property type="protein sequence ID" value="OGZ24168.1"/>
    <property type="molecule type" value="Genomic_DNA"/>
</dbReference>
<dbReference type="PANTHER" id="PTHR30308:SF2">
    <property type="entry name" value="SSRA-BINDING PROTEIN"/>
    <property type="match status" value="1"/>
</dbReference>
<dbReference type="InterPro" id="IPR020081">
    <property type="entry name" value="SsrA-bd_prot_CS"/>
</dbReference>
<dbReference type="STRING" id="1801672.A2896_02860"/>
<evidence type="ECO:0000313" key="4">
    <source>
        <dbReference type="EMBL" id="OGZ24168.1"/>
    </source>
</evidence>
<proteinExistence type="inferred from homology"/>
<evidence type="ECO:0000313" key="5">
    <source>
        <dbReference type="Proteomes" id="UP000178647"/>
    </source>
</evidence>
<dbReference type="HAMAP" id="MF_00023">
    <property type="entry name" value="SmpB"/>
    <property type="match status" value="1"/>
</dbReference>
<sequence>MKSLGDNKKAYFDYEILEKLEAGMVLIGQEVKSIKLGRINLSGAYVILRGGEVYLVNASVPPYQPKNLASDYDPARPRKLLLRRAEIKYLIGKTQEKRLTLIPLRVYANKGKIKLEFAIARGRKKANKRELIKKRETEREIERELKLRG</sequence>
<keyword evidence="2 3" id="KW-0694">RNA-binding</keyword>
<dbReference type="CDD" id="cd09294">
    <property type="entry name" value="SmpB"/>
    <property type="match status" value="1"/>
</dbReference>
<keyword evidence="1 3" id="KW-0963">Cytoplasm</keyword>
<dbReference type="GO" id="GO:0070930">
    <property type="term" value="P:trans-translation-dependent protein tagging"/>
    <property type="evidence" value="ECO:0007669"/>
    <property type="project" value="TreeGrafter"/>
</dbReference>
<dbReference type="InterPro" id="IPR023620">
    <property type="entry name" value="SmpB"/>
</dbReference>
<comment type="function">
    <text evidence="3">Required for rescue of stalled ribosomes mediated by trans-translation. Binds to transfer-messenger RNA (tmRNA), required for stable association of tmRNA with ribosomes. tmRNA and SmpB together mimic tRNA shape, replacing the anticodon stem-loop with SmpB. tmRNA is encoded by the ssrA gene; the 2 termini fold to resemble tRNA(Ala) and it encodes a 'tag peptide', a short internal open reading frame. During trans-translation Ala-aminoacylated tmRNA acts like a tRNA, entering the A-site of stalled ribosomes, displacing the stalled mRNA. The ribosome then switches to translate the ORF on the tmRNA; the nascent peptide is terminated with the 'tag peptide' encoded by the tmRNA and targeted for degradation. The ribosome is freed to recommence translation, which seems to be the essential function of trans-translation.</text>
</comment>
<dbReference type="Proteomes" id="UP000178647">
    <property type="component" value="Unassembled WGS sequence"/>
</dbReference>
<accession>A0A1G2EG30</accession>
<dbReference type="NCBIfam" id="TIGR00086">
    <property type="entry name" value="smpB"/>
    <property type="match status" value="1"/>
</dbReference>
<comment type="subcellular location">
    <subcellularLocation>
        <location evidence="3">Cytoplasm</location>
    </subcellularLocation>
    <text evidence="3">The tmRNA-SmpB complex associates with stalled 70S ribosomes.</text>
</comment>
<comment type="similarity">
    <text evidence="3">Belongs to the SmpB family.</text>
</comment>
<dbReference type="InterPro" id="IPR000037">
    <property type="entry name" value="SsrA-bd_prot"/>
</dbReference>
<dbReference type="NCBIfam" id="NF003843">
    <property type="entry name" value="PRK05422.1"/>
    <property type="match status" value="1"/>
</dbReference>
<dbReference type="SUPFAM" id="SSF74982">
    <property type="entry name" value="Small protein B (SmpB)"/>
    <property type="match status" value="1"/>
</dbReference>
<dbReference type="GO" id="GO:0070929">
    <property type="term" value="P:trans-translation"/>
    <property type="evidence" value="ECO:0007669"/>
    <property type="project" value="UniProtKB-UniRule"/>
</dbReference>
<evidence type="ECO:0000256" key="3">
    <source>
        <dbReference type="HAMAP-Rule" id="MF_00023"/>
    </source>
</evidence>
<evidence type="ECO:0000256" key="1">
    <source>
        <dbReference type="ARBA" id="ARBA00022490"/>
    </source>
</evidence>
<protein>
    <recommendedName>
        <fullName evidence="3">SsrA-binding protein</fullName>
    </recommendedName>
    <alternativeName>
        <fullName evidence="3">Small protein B</fullName>
    </alternativeName>
</protein>
<dbReference type="PROSITE" id="PS01317">
    <property type="entry name" value="SSRP"/>
    <property type="match status" value="1"/>
</dbReference>
<comment type="caution">
    <text evidence="4">The sequence shown here is derived from an EMBL/GenBank/DDBJ whole genome shotgun (WGS) entry which is preliminary data.</text>
</comment>
<dbReference type="GO" id="GO:0003723">
    <property type="term" value="F:RNA binding"/>
    <property type="evidence" value="ECO:0007669"/>
    <property type="project" value="UniProtKB-UniRule"/>
</dbReference>
<reference evidence="4 5" key="1">
    <citation type="journal article" date="2016" name="Nat. Commun.">
        <title>Thousands of microbial genomes shed light on interconnected biogeochemical processes in an aquifer system.</title>
        <authorList>
            <person name="Anantharaman K."/>
            <person name="Brown C.T."/>
            <person name="Hug L.A."/>
            <person name="Sharon I."/>
            <person name="Castelle C.J."/>
            <person name="Probst A.J."/>
            <person name="Thomas B.C."/>
            <person name="Singh A."/>
            <person name="Wilkins M.J."/>
            <person name="Karaoz U."/>
            <person name="Brodie E.L."/>
            <person name="Williams K.H."/>
            <person name="Hubbard S.S."/>
            <person name="Banfield J.F."/>
        </authorList>
    </citation>
    <scope>NUCLEOTIDE SEQUENCE [LARGE SCALE GENOMIC DNA]</scope>
</reference>
<dbReference type="GO" id="GO:0005829">
    <property type="term" value="C:cytosol"/>
    <property type="evidence" value="ECO:0007669"/>
    <property type="project" value="TreeGrafter"/>
</dbReference>
<name>A0A1G2EG30_9BACT</name>